<evidence type="ECO:0000313" key="2">
    <source>
        <dbReference type="Proteomes" id="UP001152049"/>
    </source>
</evidence>
<comment type="caution">
    <text evidence="1">The sequence shown here is derived from an EMBL/GenBank/DDBJ whole genome shotgun (WGS) entry which is preliminary data.</text>
</comment>
<protein>
    <submittedName>
        <fullName evidence="1">Uncharacterized protein</fullName>
    </submittedName>
</protein>
<evidence type="ECO:0000313" key="1">
    <source>
        <dbReference type="EMBL" id="KAJ4253371.1"/>
    </source>
</evidence>
<gene>
    <name evidence="1" type="ORF">NW762_010526</name>
</gene>
<proteinExistence type="predicted"/>
<dbReference type="OrthoDB" id="5078389at2759"/>
<name>A0A9W8RUW5_9HYPO</name>
<organism evidence="1 2">
    <name type="scientific">Fusarium torreyae</name>
    <dbReference type="NCBI Taxonomy" id="1237075"/>
    <lineage>
        <taxon>Eukaryota</taxon>
        <taxon>Fungi</taxon>
        <taxon>Dikarya</taxon>
        <taxon>Ascomycota</taxon>
        <taxon>Pezizomycotina</taxon>
        <taxon>Sordariomycetes</taxon>
        <taxon>Hypocreomycetidae</taxon>
        <taxon>Hypocreales</taxon>
        <taxon>Nectriaceae</taxon>
        <taxon>Fusarium</taxon>
    </lineage>
</organism>
<sequence>MSTPGLLDDFPIYNGDDPQDAAWSRAFLNAWATWGHRDVPHEKKTWISLAGSTRGTAYSSKLYKHRVGLTDQEYITWGHITAVFTNSRWGRDALRTSRFGLKAQKRFPKADILKGCWNEDRAANRNLTPRQRSHLHHLRARLDNQARDLAAGVESEDEKFQLKPLPPQASSIIDGYLPESATNLYHPPSFEFSRPVSPRHLRDNTRTASKASHPIIAGQSQLSERDTLGRPPYGVRHASYVPKQRESFQVSCDDPIKSIECDQEQSQLVQPGFSFNRPIENRQISQTDAEQDANLATITAYHDLPQRSLDHFEDLKTSHHDIEHDLRSVLEEYAQYQCDTHKVNQKHEATISELRTTICQLRSRVRESTSNQNDKDKIQE</sequence>
<dbReference type="EMBL" id="JAOQAZ010000024">
    <property type="protein sequence ID" value="KAJ4253371.1"/>
    <property type="molecule type" value="Genomic_DNA"/>
</dbReference>
<accession>A0A9W8RUW5</accession>
<dbReference type="Proteomes" id="UP001152049">
    <property type="component" value="Unassembled WGS sequence"/>
</dbReference>
<dbReference type="AlphaFoldDB" id="A0A9W8RUW5"/>
<reference evidence="1" key="1">
    <citation type="submission" date="2022-09" db="EMBL/GenBank/DDBJ databases">
        <title>Fusarium specimens isolated from Avocado Roots.</title>
        <authorList>
            <person name="Stajich J."/>
            <person name="Roper C."/>
            <person name="Heimlech-Rivalta G."/>
        </authorList>
    </citation>
    <scope>NUCLEOTIDE SEQUENCE</scope>
    <source>
        <strain evidence="1">CF00136</strain>
    </source>
</reference>
<keyword evidence="2" id="KW-1185">Reference proteome</keyword>